<sequence>KRPPASIACARSLGFCVTTIGARCVRRTQWNTNHCKGPLCPISDHMNNSKQDVTS</sequence>
<protein>
    <submittedName>
        <fullName evidence="1">Uncharacterized protein</fullName>
    </submittedName>
</protein>
<dbReference type="EMBL" id="CATNWA010015164">
    <property type="protein sequence ID" value="CAI9580158.1"/>
    <property type="molecule type" value="Genomic_DNA"/>
</dbReference>
<accession>A0ABN9E9P4</accession>
<evidence type="ECO:0000313" key="1">
    <source>
        <dbReference type="EMBL" id="CAI9580158.1"/>
    </source>
</evidence>
<comment type="caution">
    <text evidence="1">The sequence shown here is derived from an EMBL/GenBank/DDBJ whole genome shotgun (WGS) entry which is preliminary data.</text>
</comment>
<dbReference type="Proteomes" id="UP001162483">
    <property type="component" value="Unassembled WGS sequence"/>
</dbReference>
<gene>
    <name evidence="1" type="ORF">SPARVUS_LOCUS9239905</name>
</gene>
<name>A0ABN9E9P4_9NEOB</name>
<feature type="non-terminal residue" evidence="1">
    <location>
        <position position="1"/>
    </location>
</feature>
<reference evidence="1" key="1">
    <citation type="submission" date="2023-05" db="EMBL/GenBank/DDBJ databases">
        <authorList>
            <person name="Stuckert A."/>
        </authorList>
    </citation>
    <scope>NUCLEOTIDE SEQUENCE</scope>
</reference>
<evidence type="ECO:0000313" key="2">
    <source>
        <dbReference type="Proteomes" id="UP001162483"/>
    </source>
</evidence>
<organism evidence="1 2">
    <name type="scientific">Staurois parvus</name>
    <dbReference type="NCBI Taxonomy" id="386267"/>
    <lineage>
        <taxon>Eukaryota</taxon>
        <taxon>Metazoa</taxon>
        <taxon>Chordata</taxon>
        <taxon>Craniata</taxon>
        <taxon>Vertebrata</taxon>
        <taxon>Euteleostomi</taxon>
        <taxon>Amphibia</taxon>
        <taxon>Batrachia</taxon>
        <taxon>Anura</taxon>
        <taxon>Neobatrachia</taxon>
        <taxon>Ranoidea</taxon>
        <taxon>Ranidae</taxon>
        <taxon>Staurois</taxon>
    </lineage>
</organism>
<proteinExistence type="predicted"/>
<keyword evidence="2" id="KW-1185">Reference proteome</keyword>